<dbReference type="GO" id="GO:0005634">
    <property type="term" value="C:nucleus"/>
    <property type="evidence" value="ECO:0007669"/>
    <property type="project" value="UniProtKB-SubCell"/>
</dbReference>
<comment type="pathway">
    <text evidence="5">Nitrogen metabolism.</text>
</comment>
<evidence type="ECO:0000256" key="6">
    <source>
        <dbReference type="ARBA" id="ARBA00008184"/>
    </source>
</evidence>
<dbReference type="Pfam" id="PF01645">
    <property type="entry name" value="Glu_synthase"/>
    <property type="match status" value="1"/>
</dbReference>
<dbReference type="CDD" id="cd02808">
    <property type="entry name" value="GltS_FMN"/>
    <property type="match status" value="1"/>
</dbReference>
<comment type="cofactor">
    <cofactor evidence="3">
        <name>[3Fe-4S] cluster</name>
        <dbReference type="ChEBI" id="CHEBI:21137"/>
    </cofactor>
</comment>
<dbReference type="STRING" id="554055.A0A2P6V8Z3"/>
<dbReference type="Proteomes" id="UP000239649">
    <property type="component" value="Unassembled WGS sequence"/>
</dbReference>
<dbReference type="InterPro" id="IPR002932">
    <property type="entry name" value="Glu_synthdom"/>
</dbReference>
<dbReference type="PANTHER" id="PTHR11938">
    <property type="entry name" value="FAD NADPH DEHYDROGENASE/OXIDOREDUCTASE"/>
    <property type="match status" value="1"/>
</dbReference>
<dbReference type="InterPro" id="IPR005122">
    <property type="entry name" value="Uracil-DNA_glycosylase-like"/>
</dbReference>
<gene>
    <name evidence="26" type="ORF">C2E20_5952</name>
</gene>
<dbReference type="GO" id="GO:0004844">
    <property type="term" value="F:uracil DNA N-glycosylase activity"/>
    <property type="evidence" value="ECO:0007669"/>
    <property type="project" value="UniProtKB-UniRule"/>
</dbReference>
<evidence type="ECO:0000256" key="3">
    <source>
        <dbReference type="ARBA" id="ARBA00001927"/>
    </source>
</evidence>
<dbReference type="SMART" id="SM00986">
    <property type="entry name" value="UDG"/>
    <property type="match status" value="1"/>
</dbReference>
<evidence type="ECO:0000256" key="19">
    <source>
        <dbReference type="ARBA" id="ARBA00023204"/>
    </source>
</evidence>
<evidence type="ECO:0000256" key="17">
    <source>
        <dbReference type="ARBA" id="ARBA00023014"/>
    </source>
</evidence>
<comment type="pathway">
    <text evidence="21">Amino-acid biosynthesis; L-glutamate biosynthesis via GLT pathway; L-glutamate from 2-oxoglutarate and L-glutamine (ferredoxin route): step 1/1.</text>
</comment>
<dbReference type="InterPro" id="IPR017932">
    <property type="entry name" value="GATase_2_dom"/>
</dbReference>
<dbReference type="NCBIfam" id="NF003591">
    <property type="entry name" value="PRK05254.1-4"/>
    <property type="match status" value="1"/>
</dbReference>
<dbReference type="GO" id="GO:0046872">
    <property type="term" value="F:metal ion binding"/>
    <property type="evidence" value="ECO:0007669"/>
    <property type="project" value="UniProtKB-KW"/>
</dbReference>
<keyword evidence="27" id="KW-1185">Reference proteome</keyword>
<evidence type="ECO:0000256" key="9">
    <source>
        <dbReference type="ARBA" id="ARBA00022630"/>
    </source>
</evidence>
<evidence type="ECO:0000256" key="20">
    <source>
        <dbReference type="ARBA" id="ARBA00023291"/>
    </source>
</evidence>
<dbReference type="SUPFAM" id="SSF51395">
    <property type="entry name" value="FMN-linked oxidoreductases"/>
    <property type="match status" value="1"/>
</dbReference>
<dbReference type="CDD" id="cd00982">
    <property type="entry name" value="gltB_C"/>
    <property type="match status" value="1"/>
</dbReference>
<keyword evidence="13 22" id="KW-0378">Hydrolase</keyword>
<evidence type="ECO:0000256" key="22">
    <source>
        <dbReference type="HAMAP-Rule" id="MF_03166"/>
    </source>
</evidence>
<evidence type="ECO:0000256" key="10">
    <source>
        <dbReference type="ARBA" id="ARBA00022643"/>
    </source>
</evidence>
<dbReference type="InterPro" id="IPR050711">
    <property type="entry name" value="ET-N_metabolism_enzyme"/>
</dbReference>
<dbReference type="InterPro" id="IPR006982">
    <property type="entry name" value="Glu_synth_centr_N"/>
</dbReference>
<reference evidence="26 27" key="1">
    <citation type="journal article" date="2018" name="Plant J.">
        <title>Genome sequences of Chlorella sorokiniana UTEX 1602 and Micractinium conductrix SAG 241.80: implications to maltose excretion by a green alga.</title>
        <authorList>
            <person name="Arriola M.B."/>
            <person name="Velmurugan N."/>
            <person name="Zhang Y."/>
            <person name="Plunkett M.H."/>
            <person name="Hondzo H."/>
            <person name="Barney B.M."/>
        </authorList>
    </citation>
    <scope>NUCLEOTIDE SEQUENCE [LARGE SCALE GENOMIC DNA]</scope>
    <source>
        <strain evidence="26 27">SAG 241.80</strain>
    </source>
</reference>
<dbReference type="GO" id="GO:0006284">
    <property type="term" value="P:base-excision repair"/>
    <property type="evidence" value="ECO:0007669"/>
    <property type="project" value="UniProtKB-UniRule"/>
</dbReference>
<dbReference type="NCBIfam" id="TIGR00628">
    <property type="entry name" value="ung"/>
    <property type="match status" value="1"/>
</dbReference>
<dbReference type="EC" id="3.2.2.27" evidence="22"/>
<dbReference type="GO" id="GO:0006537">
    <property type="term" value="P:glutamate biosynthetic process"/>
    <property type="evidence" value="ECO:0007669"/>
    <property type="project" value="UniProtKB-KW"/>
</dbReference>
<feature type="region of interest" description="Disordered" evidence="24">
    <location>
        <begin position="306"/>
        <end position="361"/>
    </location>
</feature>
<dbReference type="NCBIfam" id="NF003589">
    <property type="entry name" value="PRK05254.1-2"/>
    <property type="match status" value="1"/>
</dbReference>
<keyword evidence="9" id="KW-0285">Flavoprotein</keyword>
<evidence type="ECO:0000256" key="18">
    <source>
        <dbReference type="ARBA" id="ARBA00023164"/>
    </source>
</evidence>
<comment type="similarity">
    <text evidence="6 22">Belongs to the uracil-DNA glycosylase (UDG) superfamily. UNG family.</text>
</comment>
<comment type="function">
    <text evidence="22">Excises uracil residues from the DNA which can arise as a result of misincorporation of dUMP residues by DNA polymerase or due to deamination of cytosine.</text>
</comment>
<dbReference type="Pfam" id="PF04898">
    <property type="entry name" value="Glu_syn_central"/>
    <property type="match status" value="1"/>
</dbReference>
<keyword evidence="22" id="KW-0539">Nucleus</keyword>
<evidence type="ECO:0000256" key="23">
    <source>
        <dbReference type="PROSITE-ProRule" id="PRU10072"/>
    </source>
</evidence>
<dbReference type="GO" id="GO:0051538">
    <property type="term" value="F:3 iron, 4 sulfur cluster binding"/>
    <property type="evidence" value="ECO:0007669"/>
    <property type="project" value="UniProtKB-KW"/>
</dbReference>
<dbReference type="InterPro" id="IPR018085">
    <property type="entry name" value="Ura-DNA_Glyclase_AS"/>
</dbReference>
<dbReference type="Gene3D" id="3.60.20.10">
    <property type="entry name" value="Glutamine Phosphoribosylpyrophosphate, subunit 1, domain 1"/>
    <property type="match status" value="1"/>
</dbReference>
<dbReference type="GO" id="GO:0019676">
    <property type="term" value="P:ammonia assimilation cycle"/>
    <property type="evidence" value="ECO:0007669"/>
    <property type="project" value="TreeGrafter"/>
</dbReference>
<protein>
    <recommendedName>
        <fullName evidence="22">Uracil-DNA glycosylase</fullName>
        <shortName evidence="22">UDG</shortName>
        <ecNumber evidence="22">3.2.2.27</ecNumber>
    </recommendedName>
</protein>
<feature type="region of interest" description="Disordered" evidence="24">
    <location>
        <begin position="1"/>
        <end position="57"/>
    </location>
</feature>
<dbReference type="FunFam" id="3.20.20.70:FF:000084">
    <property type="entry name" value="Ferredoxin-dependent glutamate synthase, chloroplastic"/>
    <property type="match status" value="1"/>
</dbReference>
<dbReference type="SUPFAM" id="SSF52141">
    <property type="entry name" value="Uracil-DNA glycosylase-like"/>
    <property type="match status" value="1"/>
</dbReference>
<dbReference type="InterPro" id="IPR013785">
    <property type="entry name" value="Aldolase_TIM"/>
</dbReference>
<evidence type="ECO:0000259" key="25">
    <source>
        <dbReference type="PROSITE" id="PS51278"/>
    </source>
</evidence>
<dbReference type="Pfam" id="PF00310">
    <property type="entry name" value="GATase_2"/>
    <property type="match status" value="1"/>
</dbReference>
<dbReference type="SUPFAM" id="SSF56235">
    <property type="entry name" value="N-terminal nucleophile aminohydrolases (Ntn hydrolases)"/>
    <property type="match status" value="1"/>
</dbReference>
<feature type="compositionally biased region" description="Low complexity" evidence="24">
    <location>
        <begin position="20"/>
        <end position="36"/>
    </location>
</feature>
<dbReference type="GO" id="GO:0015930">
    <property type="term" value="F:glutamate synthase activity"/>
    <property type="evidence" value="ECO:0007669"/>
    <property type="project" value="InterPro"/>
</dbReference>
<evidence type="ECO:0000256" key="11">
    <source>
        <dbReference type="ARBA" id="ARBA00022723"/>
    </source>
</evidence>
<evidence type="ECO:0000256" key="16">
    <source>
        <dbReference type="ARBA" id="ARBA00023004"/>
    </source>
</evidence>
<comment type="subcellular location">
    <subcellularLocation>
        <location evidence="22">Mitochondrion</location>
    </subcellularLocation>
    <subcellularLocation>
        <location evidence="22">Nucleus</location>
    </subcellularLocation>
</comment>
<feature type="active site" description="Proton acceptor" evidence="22 23">
    <location>
        <position position="157"/>
    </location>
</feature>
<feature type="compositionally biased region" description="Low complexity" evidence="24">
    <location>
        <begin position="334"/>
        <end position="344"/>
    </location>
</feature>
<dbReference type="InterPro" id="IPR002489">
    <property type="entry name" value="Glu_synth_asu_C"/>
</dbReference>
<sequence length="1906" mass="204219">MPAADAGQPQREQQEEQEEQQAAAAPPPAAAAAADGPSGGGDAQQPQQPAAAAPGTQLSDSQLLRAHANRNAALAKQVVRRAEAVGGLPQLGELLVEESWRELLGAELDKPYFAELEAFVRSEWGGSQMVFPPKDAVFRALNSVPVDKVRVVILGQDPYHDLGQAMGLSFSVPQGKQVPSSLRNMYKELQQDLGCPVPSHGNLEKWAHQGVLLLNAVLTVRAHAAASHAKRGWEKFTNAAIAGLSRERSDVVFLLWGKYAQEKGKVIDKTRNHVLASPHPSGLSAHRGFFGCRHFSQANELLRKGGQQPIDCAKPGSKATGRRQAAHRAQNVRASASSAAGAVAPLQQKPTGELPQPQSREAPINEAADLETMLEELDACGVGLIASLRNEHKHNIVEQALTALGCMEHRGACSADDISGDGAGIMTKVPWGLFKAEMPQLKEENTGCGMMFIPNDDALEKKCREVFEAVAKAENFKVVAWRDVPVDVSVVGPIALKTMPRIRQVFIESQAGLSGDELERELFIVRKLMEKEKAAALGDDHWDFYACSLSSRTIVYKGMLNSAAVGPFFKDLKDERYTTPFAIYHRRFSTNTVPKWPLAQPMRVLGHNGEINTLQGNLNWVASRQAGLRNEVWRGREGDFLPLCSARESDSANLDHVAELMVQSGTDPQEALMALVPEAYRNHPDLVKNYPEVVDFYEYYEGLQEGWDGPALLVFSDGKKVGCRLDRNGLRPARFWQTNDDMVYVASEVGVLGDVLTNAENIVAKGRLGPGQMVCADLTDGTFRTNTEIAKDIATRAPYAQWVKSCARKMGDMNASKVLGECQLDAAEALRLQAAVGYGLEDTQMIIESMAQTGAEPTYCMGDDVPLPVLASTPHMLYDYFKQRFAQVTNPPIDPLREGLVMSLEMRLGGRGNLLQTGEGSYNQIMLKSPVLLESELDAVRGDSALQAQTFSLHFTAGRPTALQEAVAGLCKQVEAAVRAGCQCVVLSDKGPLEELSPPIPPLLATGAVHHHLIRAGLRTETSIAVETAQCFSTHHVAMLVGYGAHAVCPYLALESCRQWRASPRTEALVKAGKVPDLTAETATINYKKALEKGILKILSKMGISLLSCYHGAQIFEAYGLGREVVDTAFVGSVSRISGMSLADIQRETEAFWAKGFPDKAMTKLDDYGFIQSRPKGEYHANNQAMSKLLHKAIGLGGNGSAGQSAYDAYTEHFKNAPVHVLRDMLELKSDKKPISIDEVEPAADIMARFCTGGMSLGAISRETHETIAIAVNRIGGKSNSGEGGEDPVRWERISDVDAAGKSSVFPHLRGLKNGDIATSRIKQVASGRFGVTPEFLVNAEQLEIKIAQGAKPGEGGQLPGKKVSPYIAGMRRSKPGVPLISPPPHHDIYSIEDLAQLIYDLHQVNERAKVSVKLVAQAGIGTVASGVAKANADIIQISGHDGGTGASPISSIKHCGGPIEMGLAEVHQTLTTNGLRERVSLRCDGGMRSGRDVLVTAALGADEYGFGTVAMIATGCIMARVCHTNNCPVGVASQREELRARFPGTPEDLVNYFHFVAEEVRAGLAQLGLRSLNELIGRADVLKQRSQPLAKTGGLDLSFLTTYAGQTGTSTDRLAQEVHSNGPQLDDQILADPEVQACIDNAGSATKSYEIVNVDRSSLGRVGGAVARKYGDQGFTGRLELQLRGSAGQSFACFLVEGMVVKLVGEANDYVGKGMAGGDVTIVPPPGSKFDMAQASIVGNTCLYGATGGKLFVGGRAGERFAVRNSRAEAVVEGTGDHCCEYMTGGTVVSLGPVGRNVAAGMTGGLGYFFDEEGDFPSMVNAEIVAIQRVQTAAGEAHLRGLVEAHVERTGSPKGKALLADWATAKEQFWQLVPPSECNSPLASKAAKELVGTGVVGGVAVAATA</sequence>
<evidence type="ECO:0000256" key="2">
    <source>
        <dbReference type="ARBA" id="ARBA00001917"/>
    </source>
</evidence>
<dbReference type="Pfam" id="PF01493">
    <property type="entry name" value="GXGXG"/>
    <property type="match status" value="1"/>
</dbReference>
<dbReference type="InterPro" id="IPR002043">
    <property type="entry name" value="UDG_fam1"/>
</dbReference>
<dbReference type="GO" id="GO:0005739">
    <property type="term" value="C:mitochondrion"/>
    <property type="evidence" value="ECO:0007669"/>
    <property type="project" value="UniProtKB-SubCell"/>
</dbReference>
<keyword evidence="16" id="KW-0408">Iron</keyword>
<evidence type="ECO:0000256" key="8">
    <source>
        <dbReference type="ARBA" id="ARBA00022605"/>
    </source>
</evidence>
<dbReference type="Gene3D" id="3.20.20.70">
    <property type="entry name" value="Aldolase class I"/>
    <property type="match status" value="2"/>
</dbReference>
<dbReference type="InterPro" id="IPR036485">
    <property type="entry name" value="Glu_synth_asu_C_sf"/>
</dbReference>
<feature type="compositionally biased region" description="Low complexity" evidence="24">
    <location>
        <begin position="43"/>
        <end position="55"/>
    </location>
</feature>
<proteinExistence type="inferred from homology"/>
<evidence type="ECO:0000256" key="1">
    <source>
        <dbReference type="ARBA" id="ARBA00001400"/>
    </source>
</evidence>
<keyword evidence="15" id="KW-0560">Oxidoreductase</keyword>
<dbReference type="NCBIfam" id="NF003588">
    <property type="entry name" value="PRK05254.1-1"/>
    <property type="match status" value="1"/>
</dbReference>
<feature type="compositionally biased region" description="Low complexity" evidence="24">
    <location>
        <begin position="1"/>
        <end position="11"/>
    </location>
</feature>
<dbReference type="PROSITE" id="PS51278">
    <property type="entry name" value="GATASE_TYPE_2"/>
    <property type="match status" value="1"/>
</dbReference>
<keyword evidence="19 22" id="KW-0234">DNA repair</keyword>
<keyword evidence="8" id="KW-0028">Amino-acid biosynthesis</keyword>
<evidence type="ECO:0000313" key="26">
    <source>
        <dbReference type="EMBL" id="PSC70556.1"/>
    </source>
</evidence>
<dbReference type="CDD" id="cd00713">
    <property type="entry name" value="GltS"/>
    <property type="match status" value="1"/>
</dbReference>
<dbReference type="Gene3D" id="2.160.20.60">
    <property type="entry name" value="Glutamate synthase, alpha subunit, C-terminal domain"/>
    <property type="match status" value="1"/>
</dbReference>
<keyword evidence="18" id="KW-0314">Glutamate biosynthesis</keyword>
<dbReference type="SUPFAM" id="SSF69336">
    <property type="entry name" value="Alpha subunit of glutamate synthase, C-terminal domain"/>
    <property type="match status" value="1"/>
</dbReference>
<evidence type="ECO:0000256" key="7">
    <source>
        <dbReference type="ARBA" id="ARBA00009716"/>
    </source>
</evidence>
<dbReference type="PROSITE" id="PS00130">
    <property type="entry name" value="U_DNA_GLYCOSYLASE"/>
    <property type="match status" value="1"/>
</dbReference>
<comment type="caution">
    <text evidence="26">The sequence shown here is derived from an EMBL/GenBank/DDBJ whole genome shotgun (WGS) entry which is preliminary data.</text>
</comment>
<keyword evidence="10" id="KW-0288">FMN</keyword>
<evidence type="ECO:0000256" key="15">
    <source>
        <dbReference type="ARBA" id="ARBA00023002"/>
    </source>
</evidence>
<dbReference type="Pfam" id="PF03167">
    <property type="entry name" value="UDG"/>
    <property type="match status" value="1"/>
</dbReference>
<evidence type="ECO:0000256" key="5">
    <source>
        <dbReference type="ARBA" id="ARBA00004909"/>
    </source>
</evidence>
<evidence type="ECO:0000256" key="4">
    <source>
        <dbReference type="ARBA" id="ARBA00004802"/>
    </source>
</evidence>
<comment type="pathway">
    <text evidence="4">Energy metabolism; nitrogen metabolism.</text>
</comment>
<comment type="cofactor">
    <cofactor evidence="2">
        <name>FMN</name>
        <dbReference type="ChEBI" id="CHEBI:58210"/>
    </cofactor>
</comment>
<evidence type="ECO:0000256" key="13">
    <source>
        <dbReference type="ARBA" id="ARBA00022801"/>
    </source>
</evidence>
<feature type="domain" description="Glutamine amidotransferase type-2" evidence="25">
    <location>
        <begin position="380"/>
        <end position="779"/>
    </location>
</feature>
<keyword evidence="11" id="KW-0479">Metal-binding</keyword>
<keyword evidence="12 22" id="KW-0227">DNA damage</keyword>
<name>A0A2P6V8Z3_9CHLO</name>
<dbReference type="FunFam" id="3.40.470.10:FF:000001">
    <property type="entry name" value="Uracil-DNA glycosylase"/>
    <property type="match status" value="1"/>
</dbReference>
<evidence type="ECO:0000256" key="14">
    <source>
        <dbReference type="ARBA" id="ARBA00022962"/>
    </source>
</evidence>
<evidence type="ECO:0000256" key="12">
    <source>
        <dbReference type="ARBA" id="ARBA00022763"/>
    </source>
</evidence>
<dbReference type="HAMAP" id="MF_00148">
    <property type="entry name" value="UDG"/>
    <property type="match status" value="1"/>
</dbReference>
<dbReference type="UniPathway" id="UPA00045"/>
<dbReference type="NCBIfam" id="NF008730">
    <property type="entry name" value="PRK11750.1"/>
    <property type="match status" value="1"/>
</dbReference>
<dbReference type="OrthoDB" id="4327079at2759"/>
<dbReference type="InterPro" id="IPR036895">
    <property type="entry name" value="Uracil-DNA_glycosylase-like_sf"/>
</dbReference>
<dbReference type="NCBIfam" id="NF003592">
    <property type="entry name" value="PRK05254.1-5"/>
    <property type="match status" value="1"/>
</dbReference>
<keyword evidence="22" id="KW-0496">Mitochondrion</keyword>
<organism evidence="26 27">
    <name type="scientific">Micractinium conductrix</name>
    <dbReference type="NCBI Taxonomy" id="554055"/>
    <lineage>
        <taxon>Eukaryota</taxon>
        <taxon>Viridiplantae</taxon>
        <taxon>Chlorophyta</taxon>
        <taxon>core chlorophytes</taxon>
        <taxon>Trebouxiophyceae</taxon>
        <taxon>Chlorellales</taxon>
        <taxon>Chlorellaceae</taxon>
        <taxon>Chlorella clade</taxon>
        <taxon>Micractinium</taxon>
    </lineage>
</organism>
<dbReference type="FunFam" id="3.60.20.10:FF:000001">
    <property type="entry name" value="Glutamate synthase, large subunit"/>
    <property type="match status" value="1"/>
</dbReference>
<dbReference type="InterPro" id="IPR029055">
    <property type="entry name" value="Ntn_hydrolases_N"/>
</dbReference>
<dbReference type="PANTHER" id="PTHR11938:SF133">
    <property type="entry name" value="GLUTAMATE SYNTHASE (NADH)"/>
    <property type="match status" value="1"/>
</dbReference>
<comment type="catalytic activity">
    <reaction evidence="1 22">
        <text>Hydrolyzes single-stranded DNA or mismatched double-stranded DNA and polynucleotides, releasing free uracil.</text>
        <dbReference type="EC" id="3.2.2.27"/>
    </reaction>
</comment>
<dbReference type="EMBL" id="LHPF02000019">
    <property type="protein sequence ID" value="PSC70556.1"/>
    <property type="molecule type" value="Genomic_DNA"/>
</dbReference>
<evidence type="ECO:0000256" key="24">
    <source>
        <dbReference type="SAM" id="MobiDB-lite"/>
    </source>
</evidence>
<keyword evidence="17" id="KW-0411">Iron-sulfur</keyword>
<dbReference type="CDD" id="cd10027">
    <property type="entry name" value="UDG-F1-like"/>
    <property type="match status" value="1"/>
</dbReference>
<evidence type="ECO:0000256" key="21">
    <source>
        <dbReference type="ARBA" id="ARBA00037928"/>
    </source>
</evidence>
<keyword evidence="14" id="KW-0315">Glutamine amidotransferase</keyword>
<accession>A0A2P6V8Z3</accession>
<dbReference type="SMART" id="SM00987">
    <property type="entry name" value="UreE_C"/>
    <property type="match status" value="1"/>
</dbReference>
<comment type="similarity">
    <text evidence="7">Belongs to the glutamate synthase family.</text>
</comment>
<evidence type="ECO:0000313" key="27">
    <source>
        <dbReference type="Proteomes" id="UP000239649"/>
    </source>
</evidence>
<dbReference type="Gene3D" id="3.40.470.10">
    <property type="entry name" value="Uracil-DNA glycosylase-like domain"/>
    <property type="match status" value="1"/>
</dbReference>
<keyword evidence="20" id="KW-0003">3Fe-4S</keyword>